<name>A0ABU3Z6P6_9FIRM</name>
<feature type="transmembrane region" description="Helical" evidence="8">
    <location>
        <begin position="43"/>
        <end position="64"/>
    </location>
</feature>
<comment type="subcellular location">
    <subcellularLocation>
        <location evidence="1 8">Cell membrane</location>
        <topology evidence="1 8">Multi-pass membrane protein</topology>
    </subcellularLocation>
</comment>
<dbReference type="Gene3D" id="1.20.1720.10">
    <property type="entry name" value="Multidrug resistance protein D"/>
    <property type="match status" value="1"/>
</dbReference>
<comment type="caution">
    <text evidence="10">The sequence shown here is derived from an EMBL/GenBank/DDBJ whole genome shotgun (WGS) entry which is preliminary data.</text>
</comment>
<gene>
    <name evidence="10" type="ORF">RVY80_00800</name>
</gene>
<evidence type="ECO:0000256" key="8">
    <source>
        <dbReference type="RuleBase" id="RU365088"/>
    </source>
</evidence>
<dbReference type="PANTHER" id="PTHR23502:SF132">
    <property type="entry name" value="POLYAMINE TRANSPORTER 2-RELATED"/>
    <property type="match status" value="1"/>
</dbReference>
<sequence length="277" mass="30807">MAQLVWGAVSDKYGRKIPLLLGPVLFVIGSVGCAMSTSMTEMVVWRVFQAFGACVAPMLSRAMIRDLFDRTEAASMLSTLTMIMAVVPILGPLVGGQIMVISSWHGIFWFMVALGVLLMVSVVFLPETHAADKRATGSLMNTYKNYWILLKNTSFMKYTLCVTFFYVAAYAFITGSPHVYIDLYNVDPTNYRYLFGLNIVGVMVVSAINRRMVKAFELETILKMATLVAMSAAIIAVALVWFNIGGMMTIVFGVLVFFSSNGIIRYHRSRNKCDCLR</sequence>
<keyword evidence="3 8" id="KW-0813">Transport</keyword>
<organism evidence="10 11">
    <name type="scientific">Veillonella absiana</name>
    <dbReference type="NCBI Taxonomy" id="3079305"/>
    <lineage>
        <taxon>Bacteria</taxon>
        <taxon>Bacillati</taxon>
        <taxon>Bacillota</taxon>
        <taxon>Negativicutes</taxon>
        <taxon>Veillonellales</taxon>
        <taxon>Veillonellaceae</taxon>
        <taxon>Veillonella</taxon>
    </lineage>
</organism>
<keyword evidence="7 8" id="KW-0472">Membrane</keyword>
<keyword evidence="11" id="KW-1185">Reference proteome</keyword>
<comment type="caution">
    <text evidence="8">Lacks conserved residue(s) required for the propagation of feature annotation.</text>
</comment>
<proteinExistence type="inferred from homology"/>
<dbReference type="PANTHER" id="PTHR23502">
    <property type="entry name" value="MAJOR FACILITATOR SUPERFAMILY"/>
    <property type="match status" value="1"/>
</dbReference>
<keyword evidence="5 8" id="KW-0812">Transmembrane</keyword>
<keyword evidence="6 8" id="KW-1133">Transmembrane helix</keyword>
<dbReference type="Pfam" id="PF07690">
    <property type="entry name" value="MFS_1"/>
    <property type="match status" value="1"/>
</dbReference>
<evidence type="ECO:0000313" key="11">
    <source>
        <dbReference type="Proteomes" id="UP001272515"/>
    </source>
</evidence>
<evidence type="ECO:0000256" key="1">
    <source>
        <dbReference type="ARBA" id="ARBA00004651"/>
    </source>
</evidence>
<feature type="transmembrane region" description="Helical" evidence="8">
    <location>
        <begin position="221"/>
        <end position="241"/>
    </location>
</feature>
<evidence type="ECO:0000256" key="7">
    <source>
        <dbReference type="ARBA" id="ARBA00023136"/>
    </source>
</evidence>
<feature type="transmembrane region" description="Helical" evidence="8">
    <location>
        <begin position="107"/>
        <end position="125"/>
    </location>
</feature>
<dbReference type="InterPro" id="IPR020846">
    <property type="entry name" value="MFS_dom"/>
</dbReference>
<evidence type="ECO:0000256" key="2">
    <source>
        <dbReference type="ARBA" id="ARBA00006236"/>
    </source>
</evidence>
<evidence type="ECO:0000256" key="6">
    <source>
        <dbReference type="ARBA" id="ARBA00022989"/>
    </source>
</evidence>
<feature type="transmembrane region" description="Helical" evidence="8">
    <location>
        <begin position="76"/>
        <end position="101"/>
    </location>
</feature>
<feature type="transmembrane region" description="Helical" evidence="8">
    <location>
        <begin position="19"/>
        <end position="37"/>
    </location>
</feature>
<accession>A0ABU3Z6P6</accession>
<reference evidence="10 11" key="1">
    <citation type="submission" date="2023-10" db="EMBL/GenBank/DDBJ databases">
        <title>Veillonella sp. nov., isolated from a pig farm feces dump.</title>
        <authorList>
            <person name="Chang Y.-H."/>
        </authorList>
    </citation>
    <scope>NUCLEOTIDE SEQUENCE [LARGE SCALE GENOMIC DNA]</scope>
    <source>
        <strain evidence="10 11">YH-vei2233</strain>
    </source>
</reference>
<keyword evidence="4 8" id="KW-1003">Cell membrane</keyword>
<dbReference type="Proteomes" id="UP001272515">
    <property type="component" value="Unassembled WGS sequence"/>
</dbReference>
<dbReference type="NCBIfam" id="TIGR00710">
    <property type="entry name" value="efflux_Bcr_CflA"/>
    <property type="match status" value="1"/>
</dbReference>
<feature type="transmembrane region" description="Helical" evidence="8">
    <location>
        <begin position="193"/>
        <end position="209"/>
    </location>
</feature>
<dbReference type="SUPFAM" id="SSF103473">
    <property type="entry name" value="MFS general substrate transporter"/>
    <property type="match status" value="1"/>
</dbReference>
<dbReference type="PROSITE" id="PS50850">
    <property type="entry name" value="MFS"/>
    <property type="match status" value="1"/>
</dbReference>
<evidence type="ECO:0000313" key="10">
    <source>
        <dbReference type="EMBL" id="MDV5087392.1"/>
    </source>
</evidence>
<dbReference type="InterPro" id="IPR036259">
    <property type="entry name" value="MFS_trans_sf"/>
</dbReference>
<dbReference type="InterPro" id="IPR011701">
    <property type="entry name" value="MFS"/>
</dbReference>
<comment type="similarity">
    <text evidence="2 8">Belongs to the major facilitator superfamily. Bcr/CmlA family.</text>
</comment>
<feature type="transmembrane region" description="Helical" evidence="8">
    <location>
        <begin position="247"/>
        <end position="264"/>
    </location>
</feature>
<evidence type="ECO:0000259" key="9">
    <source>
        <dbReference type="PROSITE" id="PS50850"/>
    </source>
</evidence>
<evidence type="ECO:0000256" key="4">
    <source>
        <dbReference type="ARBA" id="ARBA00022475"/>
    </source>
</evidence>
<dbReference type="EMBL" id="JAWJZB010000001">
    <property type="protein sequence ID" value="MDV5087392.1"/>
    <property type="molecule type" value="Genomic_DNA"/>
</dbReference>
<dbReference type="RefSeq" id="WP_317329378.1">
    <property type="nucleotide sequence ID" value="NZ_JAWJZB010000001.1"/>
</dbReference>
<protein>
    <recommendedName>
        <fullName evidence="8">Bcr/CflA family efflux transporter</fullName>
    </recommendedName>
</protein>
<dbReference type="InterPro" id="IPR004812">
    <property type="entry name" value="Efflux_drug-R_Bcr/CmlA"/>
</dbReference>
<feature type="transmembrane region" description="Helical" evidence="8">
    <location>
        <begin position="155"/>
        <end position="173"/>
    </location>
</feature>
<feature type="domain" description="Major facilitator superfamily (MFS) profile" evidence="9">
    <location>
        <begin position="1"/>
        <end position="277"/>
    </location>
</feature>
<evidence type="ECO:0000256" key="3">
    <source>
        <dbReference type="ARBA" id="ARBA00022448"/>
    </source>
</evidence>
<evidence type="ECO:0000256" key="5">
    <source>
        <dbReference type="ARBA" id="ARBA00022692"/>
    </source>
</evidence>